<keyword evidence="2" id="KW-1185">Reference proteome</keyword>
<sequence>MDDPIQHLIGAITKENFGLALALYFWWRLDKLAREALSQMAANSQAMRKLARKIKGTDDDDDDA</sequence>
<dbReference type="Proteomes" id="UP001595528">
    <property type="component" value="Unassembled WGS sequence"/>
</dbReference>
<organism evidence="1 2">
    <name type="scientific">Marinibaculum pumilum</name>
    <dbReference type="NCBI Taxonomy" id="1766165"/>
    <lineage>
        <taxon>Bacteria</taxon>
        <taxon>Pseudomonadati</taxon>
        <taxon>Pseudomonadota</taxon>
        <taxon>Alphaproteobacteria</taxon>
        <taxon>Rhodospirillales</taxon>
        <taxon>Rhodospirillaceae</taxon>
        <taxon>Marinibaculum</taxon>
    </lineage>
</organism>
<comment type="caution">
    <text evidence="1">The sequence shown here is derived from an EMBL/GenBank/DDBJ whole genome shotgun (WGS) entry which is preliminary data.</text>
</comment>
<evidence type="ECO:0000313" key="2">
    <source>
        <dbReference type="Proteomes" id="UP001595528"/>
    </source>
</evidence>
<gene>
    <name evidence="1" type="ORF">ACFOGJ_08770</name>
</gene>
<name>A0ABV7KYN6_9PROT</name>
<evidence type="ECO:0000313" key="1">
    <source>
        <dbReference type="EMBL" id="MFC3227319.1"/>
    </source>
</evidence>
<accession>A0ABV7KYN6</accession>
<reference evidence="2" key="1">
    <citation type="journal article" date="2019" name="Int. J. Syst. Evol. Microbiol.">
        <title>The Global Catalogue of Microorganisms (GCM) 10K type strain sequencing project: providing services to taxonomists for standard genome sequencing and annotation.</title>
        <authorList>
            <consortium name="The Broad Institute Genomics Platform"/>
            <consortium name="The Broad Institute Genome Sequencing Center for Infectious Disease"/>
            <person name="Wu L."/>
            <person name="Ma J."/>
        </authorList>
    </citation>
    <scope>NUCLEOTIDE SEQUENCE [LARGE SCALE GENOMIC DNA]</scope>
    <source>
        <strain evidence="2">KCTC 42964</strain>
    </source>
</reference>
<dbReference type="RefSeq" id="WP_379899485.1">
    <property type="nucleotide sequence ID" value="NZ_JBHRTR010000022.1"/>
</dbReference>
<protein>
    <submittedName>
        <fullName evidence="1">Uncharacterized protein</fullName>
    </submittedName>
</protein>
<dbReference type="EMBL" id="JBHRTR010000022">
    <property type="protein sequence ID" value="MFC3227319.1"/>
    <property type="molecule type" value="Genomic_DNA"/>
</dbReference>
<proteinExistence type="predicted"/>